<dbReference type="InterPro" id="IPR037045">
    <property type="entry name" value="S8pro/Inhibitor_I9_sf"/>
</dbReference>
<reference evidence="3 4" key="1">
    <citation type="submission" date="2024-01" db="EMBL/GenBank/DDBJ databases">
        <title>The complete chloroplast genome sequence of Lithospermum erythrorhizon: insights into the phylogenetic relationship among Boraginaceae species and the maternal lineages of purple gromwells.</title>
        <authorList>
            <person name="Okada T."/>
            <person name="Watanabe K."/>
        </authorList>
    </citation>
    <scope>NUCLEOTIDE SEQUENCE [LARGE SCALE GENOMIC DNA]</scope>
</reference>
<accession>A0AAV3P3U6</accession>
<gene>
    <name evidence="3" type="ORF">LIER_06061</name>
</gene>
<keyword evidence="1" id="KW-0809">Transit peptide</keyword>
<organism evidence="3 4">
    <name type="scientific">Lithospermum erythrorhizon</name>
    <name type="common">Purple gromwell</name>
    <name type="synonym">Lithospermum officinale var. erythrorhizon</name>
    <dbReference type="NCBI Taxonomy" id="34254"/>
    <lineage>
        <taxon>Eukaryota</taxon>
        <taxon>Viridiplantae</taxon>
        <taxon>Streptophyta</taxon>
        <taxon>Embryophyta</taxon>
        <taxon>Tracheophyta</taxon>
        <taxon>Spermatophyta</taxon>
        <taxon>Magnoliopsida</taxon>
        <taxon>eudicotyledons</taxon>
        <taxon>Gunneridae</taxon>
        <taxon>Pentapetalae</taxon>
        <taxon>asterids</taxon>
        <taxon>lamiids</taxon>
        <taxon>Boraginales</taxon>
        <taxon>Boraginaceae</taxon>
        <taxon>Boraginoideae</taxon>
        <taxon>Lithospermeae</taxon>
        <taxon>Lithospermum</taxon>
    </lineage>
</organism>
<comment type="caution">
    <text evidence="3">The sequence shown here is derived from an EMBL/GenBank/DDBJ whole genome shotgun (WGS) entry which is preliminary data.</text>
</comment>
<dbReference type="PANTHER" id="PTHR31346:SF11">
    <property type="entry name" value="ORGANELLE RRM DOMAIN-CONTAINING PROTEIN 1, CHLOROPLASTIC"/>
    <property type="match status" value="1"/>
</dbReference>
<feature type="domain" description="MORF/ORRM1/DAG-like MORF" evidence="2">
    <location>
        <begin position="174"/>
        <end position="262"/>
    </location>
</feature>
<dbReference type="Pfam" id="PF21864">
    <property type="entry name" value="MORF_dom"/>
    <property type="match status" value="2"/>
</dbReference>
<dbReference type="GO" id="GO:0016554">
    <property type="term" value="P:cytidine to uridine editing"/>
    <property type="evidence" value="ECO:0007669"/>
    <property type="project" value="InterPro"/>
</dbReference>
<evidence type="ECO:0000259" key="2">
    <source>
        <dbReference type="Pfam" id="PF21864"/>
    </source>
</evidence>
<dbReference type="Gene3D" id="3.30.70.80">
    <property type="entry name" value="Peptidase S8 propeptide/proteinase inhibitor I9"/>
    <property type="match status" value="2"/>
</dbReference>
<sequence>MEVLLPCSAKPPANSNVPHTKRFNRLFFTLSTSSHSSLPTTTKATTSTFTSLTHANSNTINSLNRYWMVHMDAPPIAFNSKPQIIDYYVNTLQTVFCCESDAQMCIYDASCDSNFGFCCEIDDQAAQELARIRGVLSVRPDNCYSSPDKDYHYSEAELSSSPVDSLLFPDGTTKHWLVRTDLPSAGALSKAQAVDCFTQILTQVLGNEKDAQMCIYDVSWASNYGFCCELDEKCAKELADVPGVVGVRPDENFVSDDKDYQGLLFFISLNNVFFKLN</sequence>
<keyword evidence="4" id="KW-1185">Reference proteome</keyword>
<dbReference type="InterPro" id="IPR054059">
    <property type="entry name" value="MORF/ORRM1/DAG-like_MORF"/>
</dbReference>
<dbReference type="Proteomes" id="UP001454036">
    <property type="component" value="Unassembled WGS sequence"/>
</dbReference>
<evidence type="ECO:0000313" key="3">
    <source>
        <dbReference type="EMBL" id="GAA0146011.1"/>
    </source>
</evidence>
<dbReference type="InterPro" id="IPR039206">
    <property type="entry name" value="MORF/ORRM1/DAG-like"/>
</dbReference>
<dbReference type="GO" id="GO:0005739">
    <property type="term" value="C:mitochondrion"/>
    <property type="evidence" value="ECO:0007669"/>
    <property type="project" value="TreeGrafter"/>
</dbReference>
<dbReference type="PANTHER" id="PTHR31346">
    <property type="entry name" value="MULTIPLE ORGANELLAR RNA EDITING FACTOR 2, CHLOROPLASTIC-RELATED-RELATED"/>
    <property type="match status" value="1"/>
</dbReference>
<name>A0AAV3P3U6_LITER</name>
<proteinExistence type="predicted"/>
<evidence type="ECO:0000313" key="4">
    <source>
        <dbReference type="Proteomes" id="UP001454036"/>
    </source>
</evidence>
<dbReference type="EMBL" id="BAABME010000862">
    <property type="protein sequence ID" value="GAA0146011.1"/>
    <property type="molecule type" value="Genomic_DNA"/>
</dbReference>
<dbReference type="AlphaFoldDB" id="A0AAV3P3U6"/>
<feature type="domain" description="MORF/ORRM1/DAG-like MORF" evidence="2">
    <location>
        <begin position="65"/>
        <end position="154"/>
    </location>
</feature>
<protein>
    <recommendedName>
        <fullName evidence="2">MORF/ORRM1/DAG-like MORF domain-containing protein</fullName>
    </recommendedName>
</protein>
<evidence type="ECO:0000256" key="1">
    <source>
        <dbReference type="ARBA" id="ARBA00022946"/>
    </source>
</evidence>
<dbReference type="GO" id="GO:0080156">
    <property type="term" value="P:mitochondrial mRNA modification"/>
    <property type="evidence" value="ECO:0007669"/>
    <property type="project" value="TreeGrafter"/>
</dbReference>